<comment type="caution">
    <text evidence="2">The sequence shown here is derived from an EMBL/GenBank/DDBJ whole genome shotgun (WGS) entry which is preliminary data.</text>
</comment>
<dbReference type="PROSITE" id="PS01045">
    <property type="entry name" value="SQUALEN_PHYTOEN_SYN_2"/>
    <property type="match status" value="1"/>
</dbReference>
<dbReference type="CDD" id="cd00683">
    <property type="entry name" value="Trans_IPPS_HH"/>
    <property type="match status" value="1"/>
</dbReference>
<dbReference type="Proteomes" id="UP000823964">
    <property type="component" value="Unassembled WGS sequence"/>
</dbReference>
<dbReference type="SFLD" id="SFLDG01018">
    <property type="entry name" value="Squalene/Phytoene_Synthase_Lik"/>
    <property type="match status" value="1"/>
</dbReference>
<dbReference type="InterPro" id="IPR002060">
    <property type="entry name" value="Squ/phyt_synthse"/>
</dbReference>
<dbReference type="Gene3D" id="1.10.600.10">
    <property type="entry name" value="Farnesyl Diphosphate Synthase"/>
    <property type="match status" value="1"/>
</dbReference>
<dbReference type="PANTHER" id="PTHR31480">
    <property type="entry name" value="BIFUNCTIONAL LYCOPENE CYCLASE/PHYTOENE SYNTHASE"/>
    <property type="match status" value="1"/>
</dbReference>
<evidence type="ECO:0000256" key="1">
    <source>
        <dbReference type="ARBA" id="ARBA00022679"/>
    </source>
</evidence>
<dbReference type="EMBL" id="DXFQ01000123">
    <property type="protein sequence ID" value="HIX20278.1"/>
    <property type="molecule type" value="Genomic_DNA"/>
</dbReference>
<dbReference type="GO" id="GO:0004311">
    <property type="term" value="F:geranylgeranyl diphosphate synthase activity"/>
    <property type="evidence" value="ECO:0007669"/>
    <property type="project" value="InterPro"/>
</dbReference>
<dbReference type="Pfam" id="PF00494">
    <property type="entry name" value="SQS_PSY"/>
    <property type="match status" value="1"/>
</dbReference>
<dbReference type="SUPFAM" id="SSF48576">
    <property type="entry name" value="Terpenoid synthases"/>
    <property type="match status" value="1"/>
</dbReference>
<dbReference type="InterPro" id="IPR033904">
    <property type="entry name" value="Trans_IPPS_HH"/>
</dbReference>
<organism evidence="2 3">
    <name type="scientific">Candidatus Akkermansia intestinigallinarum</name>
    <dbReference type="NCBI Taxonomy" id="2838431"/>
    <lineage>
        <taxon>Bacteria</taxon>
        <taxon>Pseudomonadati</taxon>
        <taxon>Verrucomicrobiota</taxon>
        <taxon>Verrucomicrobiia</taxon>
        <taxon>Verrucomicrobiales</taxon>
        <taxon>Akkermansiaceae</taxon>
        <taxon>Akkermansia</taxon>
    </lineage>
</organism>
<name>A0A9D1VBZ1_9BACT</name>
<proteinExistence type="predicted"/>
<dbReference type="InterPro" id="IPR019845">
    <property type="entry name" value="Squalene/phytoene_synthase_CS"/>
</dbReference>
<keyword evidence="1" id="KW-0808">Transferase</keyword>
<dbReference type="SFLD" id="SFLDS00005">
    <property type="entry name" value="Isoprenoid_Synthase_Type_I"/>
    <property type="match status" value="1"/>
</dbReference>
<dbReference type="InterPro" id="IPR044843">
    <property type="entry name" value="Trans_IPPS_bact-type"/>
</dbReference>
<accession>A0A9D1VBZ1</accession>
<evidence type="ECO:0000313" key="3">
    <source>
        <dbReference type="Proteomes" id="UP000823964"/>
    </source>
</evidence>
<reference evidence="2" key="1">
    <citation type="journal article" date="2021" name="PeerJ">
        <title>Extensive microbial diversity within the chicken gut microbiome revealed by metagenomics and culture.</title>
        <authorList>
            <person name="Gilroy R."/>
            <person name="Ravi A."/>
            <person name="Getino M."/>
            <person name="Pursley I."/>
            <person name="Horton D.L."/>
            <person name="Alikhan N.F."/>
            <person name="Baker D."/>
            <person name="Gharbi K."/>
            <person name="Hall N."/>
            <person name="Watson M."/>
            <person name="Adriaenssens E.M."/>
            <person name="Foster-Nyarko E."/>
            <person name="Jarju S."/>
            <person name="Secka A."/>
            <person name="Antonio M."/>
            <person name="Oren A."/>
            <person name="Chaudhuri R.R."/>
            <person name="La Ragione R."/>
            <person name="Hildebrand F."/>
            <person name="Pallen M.J."/>
        </authorList>
    </citation>
    <scope>NUCLEOTIDE SEQUENCE</scope>
    <source>
        <strain evidence="2">14975</strain>
    </source>
</reference>
<dbReference type="InterPro" id="IPR008949">
    <property type="entry name" value="Isoprenoid_synthase_dom_sf"/>
</dbReference>
<protein>
    <submittedName>
        <fullName evidence="2">Phytoene/squalene synthase family protein</fullName>
    </submittedName>
</protein>
<gene>
    <name evidence="2" type="ORF">H9862_06740</name>
</gene>
<evidence type="ECO:0000313" key="2">
    <source>
        <dbReference type="EMBL" id="HIX20278.1"/>
    </source>
</evidence>
<dbReference type="AlphaFoldDB" id="A0A9D1VBZ1"/>
<dbReference type="GO" id="GO:0016117">
    <property type="term" value="P:carotenoid biosynthetic process"/>
    <property type="evidence" value="ECO:0007669"/>
    <property type="project" value="UniProtKB-ARBA"/>
</dbReference>
<dbReference type="SFLD" id="SFLDG01212">
    <property type="entry name" value="Phytoene_synthase_like"/>
    <property type="match status" value="1"/>
</dbReference>
<sequence length="297" mass="34151">MAESETITRNAKSNLAFTLMNLPVEKRIRMAQFYAFCRLIDDIVDEPGMTPDIRHAALDRWRDLITGKAQASEGIESEIVDLVTQLRLDTAPMLELIEGCRCDINPVQPATREDLLAYAYRVASCVGITSATVMGASSQANDYAIALGYALQLVNILRDIAEDWRKHRRIYLPAADMQLFGVTTDDIRQQNCNYRMRTLLAYEAALAEKYFAEAEDLYQNLNVDDRNALIPAQAMSLIYHNILEKMRDDEYRVFERRYSVNNFRKLWLLLRARLGTVELPSFPSISEWSFFNNRKDN</sequence>
<dbReference type="GO" id="GO:0051996">
    <property type="term" value="F:squalene synthase [NAD(P)H] activity"/>
    <property type="evidence" value="ECO:0007669"/>
    <property type="project" value="InterPro"/>
</dbReference>
<reference evidence="2" key="2">
    <citation type="submission" date="2021-04" db="EMBL/GenBank/DDBJ databases">
        <authorList>
            <person name="Gilroy R."/>
        </authorList>
    </citation>
    <scope>NUCLEOTIDE SEQUENCE</scope>
    <source>
        <strain evidence="2">14975</strain>
    </source>
</reference>